<dbReference type="SUPFAM" id="SSF57184">
    <property type="entry name" value="Growth factor receptor domain"/>
    <property type="match status" value="1"/>
</dbReference>
<organism evidence="14 15">
    <name type="scientific">Molorchus minor</name>
    <dbReference type="NCBI Taxonomy" id="1323400"/>
    <lineage>
        <taxon>Eukaryota</taxon>
        <taxon>Metazoa</taxon>
        <taxon>Ecdysozoa</taxon>
        <taxon>Arthropoda</taxon>
        <taxon>Hexapoda</taxon>
        <taxon>Insecta</taxon>
        <taxon>Pterygota</taxon>
        <taxon>Neoptera</taxon>
        <taxon>Endopterygota</taxon>
        <taxon>Coleoptera</taxon>
        <taxon>Polyphaga</taxon>
        <taxon>Cucujiformia</taxon>
        <taxon>Chrysomeloidea</taxon>
        <taxon>Cerambycidae</taxon>
        <taxon>Lamiinae</taxon>
        <taxon>Monochamini</taxon>
        <taxon>Molorchus</taxon>
    </lineage>
</organism>
<feature type="repeat" description="TSP type-3" evidence="10">
    <location>
        <begin position="644"/>
        <end position="678"/>
    </location>
</feature>
<keyword evidence="15" id="KW-1185">Reference proteome</keyword>
<dbReference type="Pfam" id="PF05735">
    <property type="entry name" value="TSP_C"/>
    <property type="match status" value="1"/>
</dbReference>
<keyword evidence="4" id="KW-0677">Repeat</keyword>
<dbReference type="InterPro" id="IPR008859">
    <property type="entry name" value="Thrombospondin_C"/>
</dbReference>
<keyword evidence="6" id="KW-0130">Cell adhesion</keyword>
<evidence type="ECO:0000313" key="15">
    <source>
        <dbReference type="Proteomes" id="UP001162164"/>
    </source>
</evidence>
<dbReference type="Gene3D" id="4.10.1080.10">
    <property type="entry name" value="TSP type-3 repeat"/>
    <property type="match status" value="3"/>
</dbReference>
<evidence type="ECO:0000256" key="4">
    <source>
        <dbReference type="ARBA" id="ARBA00022737"/>
    </source>
</evidence>
<evidence type="ECO:0000256" key="11">
    <source>
        <dbReference type="SAM" id="MobiDB-lite"/>
    </source>
</evidence>
<accession>A0ABQ9JRZ5</accession>
<dbReference type="Proteomes" id="UP001162164">
    <property type="component" value="Unassembled WGS sequence"/>
</dbReference>
<evidence type="ECO:0000256" key="6">
    <source>
        <dbReference type="ARBA" id="ARBA00022889"/>
    </source>
</evidence>
<dbReference type="InterPro" id="IPR003367">
    <property type="entry name" value="Thrombospondin_3-like_rpt"/>
</dbReference>
<evidence type="ECO:0000256" key="2">
    <source>
        <dbReference type="ARBA" id="ARBA00022536"/>
    </source>
</evidence>
<dbReference type="SMART" id="SM00179">
    <property type="entry name" value="EGF_CA"/>
    <property type="match status" value="4"/>
</dbReference>
<dbReference type="InterPro" id="IPR000742">
    <property type="entry name" value="EGF"/>
</dbReference>
<gene>
    <name evidence="14" type="ORF">NQ317_007658</name>
</gene>
<dbReference type="InterPro" id="IPR013320">
    <property type="entry name" value="ConA-like_dom_sf"/>
</dbReference>
<dbReference type="PANTHER" id="PTHR10199:SF100">
    <property type="entry name" value="THROMBOSPONDIN, ISOFORM A"/>
    <property type="match status" value="1"/>
</dbReference>
<dbReference type="SUPFAM" id="SSF49899">
    <property type="entry name" value="Concanavalin A-like lectins/glucanases"/>
    <property type="match status" value="1"/>
</dbReference>
<dbReference type="PROSITE" id="PS01187">
    <property type="entry name" value="EGF_CA"/>
    <property type="match status" value="2"/>
</dbReference>
<comment type="similarity">
    <text evidence="1">Belongs to the thrombospondin family.</text>
</comment>
<protein>
    <recommendedName>
        <fullName evidence="16">Cartilage oligomeric matrix protein</fullName>
    </recommendedName>
</protein>
<dbReference type="PROSITE" id="PS51234">
    <property type="entry name" value="TSP3"/>
    <property type="match status" value="3"/>
</dbReference>
<evidence type="ECO:0000256" key="3">
    <source>
        <dbReference type="ARBA" id="ARBA00022729"/>
    </source>
</evidence>
<evidence type="ECO:0000256" key="5">
    <source>
        <dbReference type="ARBA" id="ARBA00022837"/>
    </source>
</evidence>
<evidence type="ECO:0000256" key="7">
    <source>
        <dbReference type="ARBA" id="ARBA00023157"/>
    </source>
</evidence>
<feature type="disulfide bond" evidence="9">
    <location>
        <begin position="447"/>
        <end position="464"/>
    </location>
</feature>
<feature type="compositionally biased region" description="Basic and acidic residues" evidence="11">
    <location>
        <begin position="780"/>
        <end position="793"/>
    </location>
</feature>
<dbReference type="SUPFAM" id="SSF103647">
    <property type="entry name" value="TSP type-3 repeat"/>
    <property type="match status" value="2"/>
</dbReference>
<dbReference type="PROSITE" id="PS50026">
    <property type="entry name" value="EGF_3"/>
    <property type="match status" value="4"/>
</dbReference>
<dbReference type="SMART" id="SM00181">
    <property type="entry name" value="EGF"/>
    <property type="match status" value="7"/>
</dbReference>
<evidence type="ECO:0000256" key="10">
    <source>
        <dbReference type="PROSITE-ProRule" id="PRU00634"/>
    </source>
</evidence>
<dbReference type="Gene3D" id="2.10.25.10">
    <property type="entry name" value="Laminin"/>
    <property type="match status" value="5"/>
</dbReference>
<sequence length="1122" mass="124285">MPLSGGSRLPCPNVSKQLEEVIKKDDFVLSLNHIKPKKRSRVAETLFSAEFPGAEHKFSIQLDRKTKRVVVETLEDGRKRSQHFTVDFLHDDSIIKSLILDVNQTQPGAHATLYIDCTSYGLVATPKSMRDMFSSKRDPQIEVFHERKNPLEIEGNRNVRMVLNRNGCPLSLEKDETGVSKVFDDIFRDDFLNNELRDDPYAFRHPETTTHRGDIPLLSDFDDGKIFEAINRLIAVVNLEVKRCEETTRSLNDLRRLLMECDICNKSPSTPTCATNPPRCYPGVSCYDTPEGPRCGPCPGGYSGDGYHCTRFVTCSENPCFTNVECRDTAEGAWCGSCPSGYTGNGFTCSPSVPTCEERNPCFPGAECRNTAGGPECGRCPSGYTGNGYSCNRFPTCRDQNPCFPGVECRDTAQGPDCGPCPRDYEGDGRYCKKKPTVENLCKMNPCAPGVTCTPTTDHPYFRCLGCPPGFTGNGTRCNDIDECDLVKPCDQRVTCTNLVPGYRCDPCPPGFTGSSGVQGVGAEFAYRHRQLCEDINECDQENICGSHSTCINTDGSYRCGPCPSGFTGDPRVGCQPLEGYCPNGIRCARHAQCDHGVGVNINASAPQDTPETARHAAGTGISTDGLMFAYRDNCVGVPNSGQEDADGDGYGDACDDDADGDGVRNGDNCPLHPNPGQEDSEDNGGDKVGDVCDNCRFVKNPDQGDIDQDGIGDACDDDMDGDGILNRDDNCIRISNLLQTDTDRDGIGDACDNCPQMYNPEQEDSNENAIGDVCDSPIDTDKDGVPDEHDNCRTVPNPDQHDADGDEQGDYCDDDLDGDGFPNNRDNCDLMYNPDQIDLDGNGVGDVCQLNRDNDTKLDIDDVCPNNSLIYQTDFSKYTTVILDPIGESQVDPKWEIYNHGAEILQTINSDPGLAVGYDKFYGVDFEGTFFVDTEIDDDYVGFIFSYQSNQKFYTVMWKKQAQAYWHQTPFYAYAEPGIQIKVVDSETGPGEMLRNSLWHTGDTPGQVRTLWTDPKNVGWKERISYRWFLMHRPHIGLIRLKIFQGDKLVTDSGNIFDKTHQGGQLGVFCFSQEMIIWSDLVYRCNDNVREEVYWELPVELRRLIDIDNTRSFSIVSSPIS</sequence>
<keyword evidence="2 9" id="KW-0245">EGF-like domain</keyword>
<feature type="domain" description="EGF-like" evidence="12">
    <location>
        <begin position="480"/>
        <end position="518"/>
    </location>
</feature>
<feature type="region of interest" description="Disordered" evidence="11">
    <location>
        <begin position="663"/>
        <end position="687"/>
    </location>
</feature>
<dbReference type="Gene3D" id="2.60.120.200">
    <property type="match status" value="2"/>
</dbReference>
<reference evidence="14" key="1">
    <citation type="journal article" date="2023" name="Insect Mol. Biol.">
        <title>Genome sequencing provides insights into the evolution of gene families encoding plant cell wall-degrading enzymes in longhorned beetles.</title>
        <authorList>
            <person name="Shin N.R."/>
            <person name="Okamura Y."/>
            <person name="Kirsch R."/>
            <person name="Pauchet Y."/>
        </authorList>
    </citation>
    <scope>NUCLEOTIDE SEQUENCE</scope>
    <source>
        <strain evidence="14">MMC_N1</strain>
    </source>
</reference>
<evidence type="ECO:0000256" key="9">
    <source>
        <dbReference type="PROSITE-ProRule" id="PRU00076"/>
    </source>
</evidence>
<evidence type="ECO:0000256" key="8">
    <source>
        <dbReference type="ARBA" id="ARBA00023180"/>
    </source>
</evidence>
<feature type="repeat" description="TSP type-3" evidence="10">
    <location>
        <begin position="705"/>
        <end position="740"/>
    </location>
</feature>
<feature type="region of interest" description="Disordered" evidence="11">
    <location>
        <begin position="759"/>
        <end position="810"/>
    </location>
</feature>
<evidence type="ECO:0000256" key="1">
    <source>
        <dbReference type="ARBA" id="ARBA00009456"/>
    </source>
</evidence>
<dbReference type="PROSITE" id="PS51236">
    <property type="entry name" value="TSP_CTER"/>
    <property type="match status" value="1"/>
</dbReference>
<evidence type="ECO:0000313" key="14">
    <source>
        <dbReference type="EMBL" id="KAJ8980462.1"/>
    </source>
</evidence>
<proteinExistence type="inferred from homology"/>
<keyword evidence="5 10" id="KW-0106">Calcium</keyword>
<comment type="caution">
    <text evidence="14">The sequence shown here is derived from an EMBL/GenBank/DDBJ whole genome shotgun (WGS) entry which is preliminary data.</text>
</comment>
<evidence type="ECO:0000259" key="13">
    <source>
        <dbReference type="PROSITE" id="PS51236"/>
    </source>
</evidence>
<evidence type="ECO:0000259" key="12">
    <source>
        <dbReference type="PROSITE" id="PS50026"/>
    </source>
</evidence>
<keyword evidence="8" id="KW-0325">Glycoprotein</keyword>
<feature type="repeat" description="TSP type-3" evidence="10">
    <location>
        <begin position="802"/>
        <end position="837"/>
    </location>
</feature>
<keyword evidence="7 9" id="KW-1015">Disulfide bond</keyword>
<dbReference type="InterPro" id="IPR018097">
    <property type="entry name" value="EGF_Ca-bd_CS"/>
</dbReference>
<feature type="domain" description="EGF-like" evidence="12">
    <location>
        <begin position="535"/>
        <end position="576"/>
    </location>
</feature>
<name>A0ABQ9JRZ5_9CUCU</name>
<dbReference type="InterPro" id="IPR009030">
    <property type="entry name" value="Growth_fac_rcpt_cys_sf"/>
</dbReference>
<dbReference type="InterPro" id="IPR017897">
    <property type="entry name" value="Thrombospondin_3_rpt"/>
</dbReference>
<dbReference type="InterPro" id="IPR001881">
    <property type="entry name" value="EGF-like_Ca-bd_dom"/>
</dbReference>
<keyword evidence="3" id="KW-0732">Signal</keyword>
<dbReference type="PANTHER" id="PTHR10199">
    <property type="entry name" value="THROMBOSPONDIN"/>
    <property type="match status" value="1"/>
</dbReference>
<feature type="domain" description="EGF-like" evidence="12">
    <location>
        <begin position="352"/>
        <end position="392"/>
    </location>
</feature>
<dbReference type="EMBL" id="JAPWTJ010000259">
    <property type="protein sequence ID" value="KAJ8980462.1"/>
    <property type="molecule type" value="Genomic_DNA"/>
</dbReference>
<evidence type="ECO:0008006" key="16">
    <source>
        <dbReference type="Google" id="ProtNLM"/>
    </source>
</evidence>
<dbReference type="CDD" id="cd00054">
    <property type="entry name" value="EGF_CA"/>
    <property type="match status" value="3"/>
</dbReference>
<feature type="domain" description="EGF-like" evidence="12">
    <location>
        <begin position="438"/>
        <end position="479"/>
    </location>
</feature>
<dbReference type="InterPro" id="IPR028974">
    <property type="entry name" value="TSP_type-3_rpt"/>
</dbReference>
<dbReference type="Pfam" id="PF02412">
    <property type="entry name" value="TSP_3"/>
    <property type="match status" value="6"/>
</dbReference>
<comment type="caution">
    <text evidence="9">Lacks conserved residue(s) required for the propagation of feature annotation.</text>
</comment>
<feature type="domain" description="TSP C-terminal" evidence="13">
    <location>
        <begin position="877"/>
        <end position="1091"/>
    </location>
</feature>